<evidence type="ECO:0000313" key="2">
    <source>
        <dbReference type="EMBL" id="CAB9510433.1"/>
    </source>
</evidence>
<reference evidence="2" key="1">
    <citation type="submission" date="2020-06" db="EMBL/GenBank/DDBJ databases">
        <authorList>
            <consortium name="Plant Systems Biology data submission"/>
        </authorList>
    </citation>
    <scope>NUCLEOTIDE SEQUENCE</scope>
    <source>
        <strain evidence="2">D6</strain>
    </source>
</reference>
<dbReference type="SUPFAM" id="SSF53335">
    <property type="entry name" value="S-adenosyl-L-methionine-dependent methyltransferases"/>
    <property type="match status" value="1"/>
</dbReference>
<keyword evidence="2" id="KW-0808">Transferase</keyword>
<feature type="domain" description="Methyltransferase type 11" evidence="1">
    <location>
        <begin position="50"/>
        <end position="147"/>
    </location>
</feature>
<accession>A0A9N8HH88</accession>
<comment type="caution">
    <text evidence="2">The sequence shown here is derived from an EMBL/GenBank/DDBJ whole genome shotgun (WGS) entry which is preliminary data.</text>
</comment>
<dbReference type="AlphaFoldDB" id="A0A9N8HH88"/>
<proteinExistence type="predicted"/>
<keyword evidence="3" id="KW-1185">Reference proteome</keyword>
<dbReference type="InterPro" id="IPR013216">
    <property type="entry name" value="Methyltransf_11"/>
</dbReference>
<organism evidence="2 3">
    <name type="scientific">Seminavis robusta</name>
    <dbReference type="NCBI Taxonomy" id="568900"/>
    <lineage>
        <taxon>Eukaryota</taxon>
        <taxon>Sar</taxon>
        <taxon>Stramenopiles</taxon>
        <taxon>Ochrophyta</taxon>
        <taxon>Bacillariophyta</taxon>
        <taxon>Bacillariophyceae</taxon>
        <taxon>Bacillariophycidae</taxon>
        <taxon>Naviculales</taxon>
        <taxon>Naviculaceae</taxon>
        <taxon>Seminavis</taxon>
    </lineage>
</organism>
<dbReference type="GO" id="GO:0008757">
    <property type="term" value="F:S-adenosylmethionine-dependent methyltransferase activity"/>
    <property type="evidence" value="ECO:0007669"/>
    <property type="project" value="InterPro"/>
</dbReference>
<dbReference type="PANTHER" id="PTHR43591:SF24">
    <property type="entry name" value="2-METHOXY-6-POLYPRENYL-1,4-BENZOQUINOL METHYLASE, MITOCHONDRIAL"/>
    <property type="match status" value="1"/>
</dbReference>
<dbReference type="GO" id="GO:0032259">
    <property type="term" value="P:methylation"/>
    <property type="evidence" value="ECO:0007669"/>
    <property type="project" value="UniProtKB-KW"/>
</dbReference>
<dbReference type="InterPro" id="IPR029063">
    <property type="entry name" value="SAM-dependent_MTases_sf"/>
</dbReference>
<evidence type="ECO:0000313" key="3">
    <source>
        <dbReference type="Proteomes" id="UP001153069"/>
    </source>
</evidence>
<name>A0A9N8HH88_9STRA</name>
<dbReference type="Pfam" id="PF08241">
    <property type="entry name" value="Methyltransf_11"/>
    <property type="match status" value="1"/>
</dbReference>
<dbReference type="PANTHER" id="PTHR43591">
    <property type="entry name" value="METHYLTRANSFERASE"/>
    <property type="match status" value="1"/>
</dbReference>
<dbReference type="OrthoDB" id="2013972at2759"/>
<dbReference type="Proteomes" id="UP001153069">
    <property type="component" value="Unassembled WGS sequence"/>
</dbReference>
<dbReference type="CDD" id="cd02440">
    <property type="entry name" value="AdoMet_MTases"/>
    <property type="match status" value="1"/>
</dbReference>
<protein>
    <submittedName>
        <fullName evidence="2">Methyltransferase</fullName>
    </submittedName>
</protein>
<evidence type="ECO:0000259" key="1">
    <source>
        <dbReference type="Pfam" id="PF08241"/>
    </source>
</evidence>
<gene>
    <name evidence="2" type="ORF">SEMRO_436_G142550.1</name>
</gene>
<keyword evidence="2" id="KW-0489">Methyltransferase</keyword>
<sequence length="293" mass="31564">MSAAFVPAWDTSVVSEYEARVEPFTGLFVKDLLEPVLKDAKTRDGPLSLLDVGCGAGCGSLLAAEHGLRVTATDVSQGMVDRTRQRAEEKGLSMECVEASGEELTSNDVLKHRLGHYDFCIAAFSLIFFPDPAKGLAEIYQCLSDDGGKVMLTAWGNKEETPAFQVFQDAFRAVKPETADGGKPGRITGSPSVLKSLLEEANFQDVEIVGPVSHHLHVKEPEAFYDRFALTSPKIRGQLASLDAKERHAVKEKVLTLAEERGGGKEDGSIAIPSMAYLAYGTKRSGGGQSNKT</sequence>
<dbReference type="EMBL" id="CAICTM010000435">
    <property type="protein sequence ID" value="CAB9510433.1"/>
    <property type="molecule type" value="Genomic_DNA"/>
</dbReference>
<dbReference type="Gene3D" id="3.40.50.150">
    <property type="entry name" value="Vaccinia Virus protein VP39"/>
    <property type="match status" value="1"/>
</dbReference>